<evidence type="ECO:0000256" key="1">
    <source>
        <dbReference type="ARBA" id="ARBA00022490"/>
    </source>
</evidence>
<dbReference type="Gene3D" id="3.40.50.2300">
    <property type="match status" value="1"/>
</dbReference>
<dbReference type="EMBL" id="OY288114">
    <property type="protein sequence ID" value="CAJ0853174.1"/>
    <property type="molecule type" value="Genomic_DNA"/>
</dbReference>
<reference evidence="8" key="1">
    <citation type="submission" date="2023-07" db="EMBL/GenBank/DDBJ databases">
        <authorList>
            <person name="Pelsma A.J. K."/>
        </authorList>
    </citation>
    <scope>NUCLEOTIDE SEQUENCE</scope>
</reference>
<dbReference type="PIRSF" id="PIRSF000876">
    <property type="entry name" value="RR_chemtxs_CheB"/>
    <property type="match status" value="1"/>
</dbReference>
<dbReference type="GO" id="GO:0005737">
    <property type="term" value="C:cytoplasm"/>
    <property type="evidence" value="ECO:0007669"/>
    <property type="project" value="InterPro"/>
</dbReference>
<dbReference type="PANTHER" id="PTHR42872:SF6">
    <property type="entry name" value="PROTEIN-GLUTAMATE METHYLESTERASE_PROTEIN-GLUTAMINE GLUTAMINASE"/>
    <property type="match status" value="1"/>
</dbReference>
<dbReference type="GO" id="GO:0000156">
    <property type="term" value="F:phosphorelay response regulator activity"/>
    <property type="evidence" value="ECO:0007669"/>
    <property type="project" value="InterPro"/>
</dbReference>
<feature type="domain" description="Response regulatory" evidence="6">
    <location>
        <begin position="10"/>
        <end position="126"/>
    </location>
</feature>
<dbReference type="Pfam" id="PF00072">
    <property type="entry name" value="Response_reg"/>
    <property type="match status" value="1"/>
</dbReference>
<dbReference type="InterPro" id="IPR011006">
    <property type="entry name" value="CheY-like_superfamily"/>
</dbReference>
<dbReference type="PANTHER" id="PTHR42872">
    <property type="entry name" value="PROTEIN-GLUTAMATE METHYLESTERASE/PROTEIN-GLUTAMINE GLUTAMINASE"/>
    <property type="match status" value="1"/>
</dbReference>
<evidence type="ECO:0000259" key="6">
    <source>
        <dbReference type="PROSITE" id="PS50110"/>
    </source>
</evidence>
<evidence type="ECO:0000313" key="8">
    <source>
        <dbReference type="EMBL" id="CAJ0853174.1"/>
    </source>
</evidence>
<comment type="catalytic activity">
    <reaction evidence="5">
        <text>[protein]-L-glutamate 5-O-methyl ester + H2O = L-glutamyl-[protein] + methanol + H(+)</text>
        <dbReference type="Rhea" id="RHEA:23236"/>
        <dbReference type="Rhea" id="RHEA-COMP:10208"/>
        <dbReference type="Rhea" id="RHEA-COMP:10311"/>
        <dbReference type="ChEBI" id="CHEBI:15377"/>
        <dbReference type="ChEBI" id="CHEBI:15378"/>
        <dbReference type="ChEBI" id="CHEBI:17790"/>
        <dbReference type="ChEBI" id="CHEBI:29973"/>
        <dbReference type="ChEBI" id="CHEBI:82795"/>
        <dbReference type="EC" id="3.1.1.61"/>
    </reaction>
</comment>
<dbReference type="NCBIfam" id="NF001965">
    <property type="entry name" value="PRK00742.1"/>
    <property type="match status" value="1"/>
</dbReference>
<evidence type="ECO:0000256" key="3">
    <source>
        <dbReference type="ARBA" id="ARBA00022801"/>
    </source>
</evidence>
<dbReference type="CDD" id="cd16432">
    <property type="entry name" value="CheB_Rec"/>
    <property type="match status" value="1"/>
</dbReference>
<evidence type="ECO:0000256" key="5">
    <source>
        <dbReference type="ARBA" id="ARBA00048267"/>
    </source>
</evidence>
<dbReference type="Gene3D" id="3.40.50.180">
    <property type="entry name" value="Methylesterase CheB, C-terminal domain"/>
    <property type="match status" value="1"/>
</dbReference>
<gene>
    <name evidence="8" type="primary">cheB2</name>
    <name evidence="8" type="ORF">AMST5_00621</name>
</gene>
<dbReference type="SUPFAM" id="SSF52738">
    <property type="entry name" value="Methylesterase CheB, C-terminal domain"/>
    <property type="match status" value="1"/>
</dbReference>
<keyword evidence="3 8" id="KW-0378">Hydrolase</keyword>
<dbReference type="SUPFAM" id="SSF52172">
    <property type="entry name" value="CheY-like"/>
    <property type="match status" value="1"/>
</dbReference>
<organism evidence="8">
    <name type="scientific">freshwater sediment metagenome</name>
    <dbReference type="NCBI Taxonomy" id="556182"/>
    <lineage>
        <taxon>unclassified sequences</taxon>
        <taxon>metagenomes</taxon>
        <taxon>ecological metagenomes</taxon>
    </lineage>
</organism>
<protein>
    <recommendedName>
        <fullName evidence="4">protein-glutamate methylesterase</fullName>
        <ecNumber evidence="4">3.1.1.61</ecNumber>
    </recommendedName>
</protein>
<accession>A0AA48R971</accession>
<keyword evidence="2" id="KW-0145">Chemotaxis</keyword>
<name>A0AA48R971_9ZZZZ</name>
<dbReference type="Pfam" id="PF01339">
    <property type="entry name" value="CheB_methylest"/>
    <property type="match status" value="1"/>
</dbReference>
<keyword evidence="1" id="KW-0963">Cytoplasm</keyword>
<dbReference type="CDD" id="cd17541">
    <property type="entry name" value="REC_CheB-like"/>
    <property type="match status" value="1"/>
</dbReference>
<dbReference type="SMART" id="SM00448">
    <property type="entry name" value="REC"/>
    <property type="match status" value="1"/>
</dbReference>
<dbReference type="InterPro" id="IPR000673">
    <property type="entry name" value="Sig_transdc_resp-reg_Me-estase"/>
</dbReference>
<dbReference type="GO" id="GO:0008984">
    <property type="term" value="F:protein-glutamate methylesterase activity"/>
    <property type="evidence" value="ECO:0007669"/>
    <property type="project" value="UniProtKB-EC"/>
</dbReference>
<evidence type="ECO:0000256" key="4">
    <source>
        <dbReference type="ARBA" id="ARBA00039140"/>
    </source>
</evidence>
<feature type="domain" description="CheB-type methylesterase" evidence="7">
    <location>
        <begin position="158"/>
        <end position="351"/>
    </location>
</feature>
<evidence type="ECO:0000256" key="2">
    <source>
        <dbReference type="ARBA" id="ARBA00022500"/>
    </source>
</evidence>
<sequence>MMLSQKRPVRVLVVDDSALVRRLLVDGFHRNGIEVVGQASDPYRARDLLVELKPDVVTLDVEMPRMDGVTFLKRFMPAMPTPTVMISSLTQEGKKITLDALEAGAVDIIPKPGSALVDDLPLMLDDISRRVKDAARVDVSRFGRVGPRPIEKVDAALEETTDKLIAIGSSTGGVEALNHIVPAFPANSCGIVIVQHMPAGVTAKFAERLNGMSAMRVKEAAEGDRVMTGQVLIAPGGMKHMAVVRSGGEYRVQLKEGPEVNFSRPAIDILFNSVAKAAGGNVAAAVLTGMGRDGAAGLLSIRNAGGRTVVQDEATSVVYGMPKAAHELGAAELVSPLEKIPAFLSRATRRK</sequence>
<dbReference type="EC" id="3.1.1.61" evidence="4"/>
<dbReference type="HAMAP" id="MF_00099">
    <property type="entry name" value="CheB_chemtxs"/>
    <property type="match status" value="1"/>
</dbReference>
<dbReference type="InterPro" id="IPR035909">
    <property type="entry name" value="CheB_C"/>
</dbReference>
<evidence type="ECO:0000259" key="7">
    <source>
        <dbReference type="PROSITE" id="PS50122"/>
    </source>
</evidence>
<dbReference type="GO" id="GO:0006935">
    <property type="term" value="P:chemotaxis"/>
    <property type="evidence" value="ECO:0007669"/>
    <property type="project" value="UniProtKB-KW"/>
</dbReference>
<proteinExistence type="inferred from homology"/>
<dbReference type="AlphaFoldDB" id="A0AA48R971"/>
<dbReference type="PROSITE" id="PS50110">
    <property type="entry name" value="RESPONSE_REGULATORY"/>
    <property type="match status" value="1"/>
</dbReference>
<dbReference type="PROSITE" id="PS50122">
    <property type="entry name" value="CHEB"/>
    <property type="match status" value="1"/>
</dbReference>
<dbReference type="InterPro" id="IPR001789">
    <property type="entry name" value="Sig_transdc_resp-reg_receiver"/>
</dbReference>
<dbReference type="NCBIfam" id="NF009206">
    <property type="entry name" value="PRK12555.1"/>
    <property type="match status" value="1"/>
</dbReference>
<dbReference type="InterPro" id="IPR008248">
    <property type="entry name" value="CheB-like"/>
</dbReference>